<sequence length="224" mass="25893">MRYLVFCITFVGFICFGCSGNFVEMKYNSALMQEYRFNTNAPLIVAPHKGDVLAASYIPFVIELLQKRGFSSVYTESEIPLSQARNIIYISLVKATNTIPTSSITYLPMQVLDKNSCFNYDGIYYCRQETYPIITGYSASLNLTSNYHFIMDWYDLPMKKRILYVDGTIQDGPCIYDGIYKDLIYQTIAKINFNRPEVYSYKTLLSYSSFGCMFERTKSLTTRR</sequence>
<accession>A0A2X3BRH2</accession>
<proteinExistence type="predicted"/>
<protein>
    <submittedName>
        <fullName evidence="1">Putative lipoprotein</fullName>
    </submittedName>
</protein>
<organism evidence="1 2">
    <name type="scientific">Helicobacter fennelliae</name>
    <dbReference type="NCBI Taxonomy" id="215"/>
    <lineage>
        <taxon>Bacteria</taxon>
        <taxon>Pseudomonadati</taxon>
        <taxon>Campylobacterota</taxon>
        <taxon>Epsilonproteobacteria</taxon>
        <taxon>Campylobacterales</taxon>
        <taxon>Helicobacteraceae</taxon>
        <taxon>Helicobacter</taxon>
    </lineage>
</organism>
<dbReference type="RefSeq" id="WP_034550357.1">
    <property type="nucleotide sequence ID" value="NZ_UAWL01000006.1"/>
</dbReference>
<name>A0A2X3BRH2_9HELI</name>
<reference evidence="1 2" key="1">
    <citation type="submission" date="2018-06" db="EMBL/GenBank/DDBJ databases">
        <authorList>
            <consortium name="Pathogen Informatics"/>
            <person name="Doyle S."/>
        </authorList>
    </citation>
    <scope>NUCLEOTIDE SEQUENCE [LARGE SCALE GENOMIC DNA]</scope>
    <source>
        <strain evidence="1 2">NCTC13102</strain>
    </source>
</reference>
<evidence type="ECO:0000313" key="1">
    <source>
        <dbReference type="EMBL" id="SQB98725.1"/>
    </source>
</evidence>
<keyword evidence="1" id="KW-0449">Lipoprotein</keyword>
<dbReference type="EMBL" id="UAWL01000006">
    <property type="protein sequence ID" value="SQB98725.1"/>
    <property type="molecule type" value="Genomic_DNA"/>
</dbReference>
<dbReference type="AlphaFoldDB" id="A0A2X3BRH2"/>
<evidence type="ECO:0000313" key="2">
    <source>
        <dbReference type="Proteomes" id="UP000250166"/>
    </source>
</evidence>
<gene>
    <name evidence="1" type="ORF">NCTC13102_01192</name>
</gene>
<dbReference type="Proteomes" id="UP000250166">
    <property type="component" value="Unassembled WGS sequence"/>
</dbReference>